<name>A0AAX4K843_9TREE</name>
<keyword evidence="1" id="KW-0732">Signal</keyword>
<dbReference type="GeneID" id="91098647"/>
<sequence length="399" mass="46169">MSSETLSQTQTQTPKPLSIPADPLDILLPLPKQTTDTNTITILHELVDEILSTNETYSVTFSPVLCPVEKDEGGGKNQLFTVKPYWWQTEDGKWEWRDGQRNPECAKPQGQEQLQALAKEVHTLALGLLYITDFERRQECIGKIQTLLKTFFVDPETRMEPQVRFSQCHPGEDPIRGNDAFVIAIRFLILVDQAIILAGSCIDSRLVMQVKSWIHEQAEWMLTSEQGLKAKSSRKPLWYYVILSCHLRLSSDEESITQAKIAFGEWMNVYPTAEKAFENELKHDNRRHRCLFTLEPIFLLASLTVSRNQESNQIPNDEIKDYLHNLIDFLKTKVEKGPIEDPLENDIRFKAKLEWFENILKNWNNSLTDLDIQVKRQGPNGEGWQNGWNKRMRILWGFI</sequence>
<dbReference type="GO" id="GO:0042597">
    <property type="term" value="C:periplasmic space"/>
    <property type="evidence" value="ECO:0007669"/>
    <property type="project" value="InterPro"/>
</dbReference>
<dbReference type="EMBL" id="CP144108">
    <property type="protein sequence ID" value="WWC93015.1"/>
    <property type="molecule type" value="Genomic_DNA"/>
</dbReference>
<gene>
    <name evidence="5" type="ORF">L201_007979</name>
</gene>
<keyword evidence="2" id="KW-0456">Lyase</keyword>
<evidence type="ECO:0000259" key="4">
    <source>
        <dbReference type="Pfam" id="PF05426"/>
    </source>
</evidence>
<dbReference type="InterPro" id="IPR008397">
    <property type="entry name" value="Alginate_lyase_dom"/>
</dbReference>
<evidence type="ECO:0000256" key="2">
    <source>
        <dbReference type="ARBA" id="ARBA00023239"/>
    </source>
</evidence>
<dbReference type="InterPro" id="IPR008929">
    <property type="entry name" value="Chondroitin_lyas"/>
</dbReference>
<keyword evidence="6" id="KW-1185">Reference proteome</keyword>
<dbReference type="Gene3D" id="1.50.10.100">
    <property type="entry name" value="Chondroitin AC/alginate lyase"/>
    <property type="match status" value="1"/>
</dbReference>
<protein>
    <recommendedName>
        <fullName evidence="4">Alginate lyase domain-containing protein</fullName>
    </recommendedName>
</protein>
<dbReference type="RefSeq" id="XP_066079777.1">
    <property type="nucleotide sequence ID" value="XM_066223680.1"/>
</dbReference>
<evidence type="ECO:0000256" key="1">
    <source>
        <dbReference type="ARBA" id="ARBA00022729"/>
    </source>
</evidence>
<evidence type="ECO:0000256" key="3">
    <source>
        <dbReference type="SAM" id="MobiDB-lite"/>
    </source>
</evidence>
<evidence type="ECO:0000313" key="6">
    <source>
        <dbReference type="Proteomes" id="UP001355207"/>
    </source>
</evidence>
<dbReference type="SUPFAM" id="SSF48230">
    <property type="entry name" value="Chondroitin AC/alginate lyase"/>
    <property type="match status" value="1"/>
</dbReference>
<dbReference type="Proteomes" id="UP001355207">
    <property type="component" value="Chromosome 11"/>
</dbReference>
<evidence type="ECO:0000313" key="5">
    <source>
        <dbReference type="EMBL" id="WWC93015.1"/>
    </source>
</evidence>
<feature type="compositionally biased region" description="Low complexity" evidence="3">
    <location>
        <begin position="8"/>
        <end position="20"/>
    </location>
</feature>
<feature type="region of interest" description="Disordered" evidence="3">
    <location>
        <begin position="1"/>
        <end position="20"/>
    </location>
</feature>
<reference evidence="5 6" key="1">
    <citation type="submission" date="2024-01" db="EMBL/GenBank/DDBJ databases">
        <title>Comparative genomics of Cryptococcus and Kwoniella reveals pathogenesis evolution and contrasting modes of karyotype evolution via chromosome fusion or intercentromeric recombination.</title>
        <authorList>
            <person name="Coelho M.A."/>
            <person name="David-Palma M."/>
            <person name="Shea T."/>
            <person name="Bowers K."/>
            <person name="McGinley-Smith S."/>
            <person name="Mohammad A.W."/>
            <person name="Gnirke A."/>
            <person name="Yurkov A.M."/>
            <person name="Nowrousian M."/>
            <person name="Sun S."/>
            <person name="Cuomo C.A."/>
            <person name="Heitman J."/>
        </authorList>
    </citation>
    <scope>NUCLEOTIDE SEQUENCE [LARGE SCALE GENOMIC DNA]</scope>
    <source>
        <strain evidence="5 6">CBS 6074</strain>
    </source>
</reference>
<feature type="domain" description="Alginate lyase" evidence="4">
    <location>
        <begin position="69"/>
        <end position="234"/>
    </location>
</feature>
<dbReference type="GO" id="GO:0016829">
    <property type="term" value="F:lyase activity"/>
    <property type="evidence" value="ECO:0007669"/>
    <property type="project" value="UniProtKB-KW"/>
</dbReference>
<dbReference type="Pfam" id="PF05426">
    <property type="entry name" value="Alginate_lyase"/>
    <property type="match status" value="1"/>
</dbReference>
<dbReference type="AlphaFoldDB" id="A0AAX4K843"/>
<proteinExistence type="predicted"/>
<organism evidence="5 6">
    <name type="scientific">Kwoniella dendrophila CBS 6074</name>
    <dbReference type="NCBI Taxonomy" id="1295534"/>
    <lineage>
        <taxon>Eukaryota</taxon>
        <taxon>Fungi</taxon>
        <taxon>Dikarya</taxon>
        <taxon>Basidiomycota</taxon>
        <taxon>Agaricomycotina</taxon>
        <taxon>Tremellomycetes</taxon>
        <taxon>Tremellales</taxon>
        <taxon>Cryptococcaceae</taxon>
        <taxon>Kwoniella</taxon>
    </lineage>
</organism>
<accession>A0AAX4K843</accession>